<feature type="transmembrane region" description="Helical" evidence="1">
    <location>
        <begin position="39"/>
        <end position="61"/>
    </location>
</feature>
<dbReference type="AlphaFoldDB" id="A0A2W7IJE2"/>
<proteinExistence type="predicted"/>
<dbReference type="Proteomes" id="UP000249688">
    <property type="component" value="Unassembled WGS sequence"/>
</dbReference>
<evidence type="ECO:0008006" key="4">
    <source>
        <dbReference type="Google" id="ProtNLM"/>
    </source>
</evidence>
<name>A0A2W7IJE2_9PROT</name>
<dbReference type="RefSeq" id="WP_111397649.1">
    <property type="nucleotide sequence ID" value="NZ_QKYU01000007.1"/>
</dbReference>
<dbReference type="EMBL" id="QKYU01000007">
    <property type="protein sequence ID" value="PZW47049.1"/>
    <property type="molecule type" value="Genomic_DNA"/>
</dbReference>
<evidence type="ECO:0000313" key="2">
    <source>
        <dbReference type="EMBL" id="PZW47049.1"/>
    </source>
</evidence>
<accession>A0A2W7IJE2</accession>
<comment type="caution">
    <text evidence="2">The sequence shown here is derived from an EMBL/GenBank/DDBJ whole genome shotgun (WGS) entry which is preliminary data.</text>
</comment>
<keyword evidence="1" id="KW-1133">Transmembrane helix</keyword>
<protein>
    <recommendedName>
        <fullName evidence="4">Branched-subunit amino acid transport protein AzlD</fullName>
    </recommendedName>
</protein>
<organism evidence="2 3">
    <name type="scientific">Humitalea rosea</name>
    <dbReference type="NCBI Taxonomy" id="990373"/>
    <lineage>
        <taxon>Bacteria</taxon>
        <taxon>Pseudomonadati</taxon>
        <taxon>Pseudomonadota</taxon>
        <taxon>Alphaproteobacteria</taxon>
        <taxon>Acetobacterales</taxon>
        <taxon>Roseomonadaceae</taxon>
        <taxon>Humitalea</taxon>
    </lineage>
</organism>
<evidence type="ECO:0000313" key="3">
    <source>
        <dbReference type="Proteomes" id="UP000249688"/>
    </source>
</evidence>
<keyword evidence="1" id="KW-0472">Membrane</keyword>
<feature type="transmembrane region" description="Helical" evidence="1">
    <location>
        <begin position="6"/>
        <end position="27"/>
    </location>
</feature>
<reference evidence="2 3" key="1">
    <citation type="submission" date="2018-06" db="EMBL/GenBank/DDBJ databases">
        <title>Genomic Encyclopedia of Archaeal and Bacterial Type Strains, Phase II (KMG-II): from individual species to whole genera.</title>
        <authorList>
            <person name="Goeker M."/>
        </authorList>
    </citation>
    <scope>NUCLEOTIDE SEQUENCE [LARGE SCALE GENOMIC DNA]</scope>
    <source>
        <strain evidence="2 3">DSM 24525</strain>
    </source>
</reference>
<keyword evidence="3" id="KW-1185">Reference proteome</keyword>
<evidence type="ECO:0000256" key="1">
    <source>
        <dbReference type="SAM" id="Phobius"/>
    </source>
</evidence>
<gene>
    <name evidence="2" type="ORF">C8P66_10787</name>
</gene>
<keyword evidence="1" id="KW-0812">Transmembrane</keyword>
<sequence>MNAAEADWAPLLLAAAVGLTMRIAGVLMARRMRPDHPFVAWAGALAGATLAAFVVIALVAPSGPAAGVPPLVRAAGLGAALLAYVRWGLLAGLVAGITVLSLLAAALAGQNL</sequence>
<feature type="transmembrane region" description="Helical" evidence="1">
    <location>
        <begin position="81"/>
        <end position="108"/>
    </location>
</feature>